<dbReference type="Gene3D" id="2.40.10.10">
    <property type="entry name" value="Trypsin-like serine proteases"/>
    <property type="match status" value="2"/>
</dbReference>
<dbReference type="InterPro" id="IPR043504">
    <property type="entry name" value="Peptidase_S1_PA_chymotrypsin"/>
</dbReference>
<evidence type="ECO:0000256" key="1">
    <source>
        <dbReference type="SAM" id="SignalP"/>
    </source>
</evidence>
<proteinExistence type="predicted"/>
<organism evidence="2 3">
    <name type="scientific">Rhodococcus triatomae</name>
    <dbReference type="NCBI Taxonomy" id="300028"/>
    <lineage>
        <taxon>Bacteria</taxon>
        <taxon>Bacillati</taxon>
        <taxon>Actinomycetota</taxon>
        <taxon>Actinomycetes</taxon>
        <taxon>Mycobacteriales</taxon>
        <taxon>Nocardiaceae</taxon>
        <taxon>Rhodococcus</taxon>
    </lineage>
</organism>
<name>A0A1G7ZEL3_9NOCA</name>
<accession>A0A1G7ZEL3</accession>
<evidence type="ECO:0000313" key="3">
    <source>
        <dbReference type="Proteomes" id="UP000183263"/>
    </source>
</evidence>
<keyword evidence="1" id="KW-0732">Signal</keyword>
<evidence type="ECO:0008006" key="4">
    <source>
        <dbReference type="Google" id="ProtNLM"/>
    </source>
</evidence>
<sequence>MRAPTRRHLLAVLLLVPTLALVAAPPSGTAPSPRVTISAGVKVTTDGVRWCSLGPVGHDRADRAVALLAGHCMDRLGDPLFLCADQTQGATACGRAAEPGVIGSYATVSSGFDAEAGEIVDWNIDYSVVALDPAVTALDAVTPNGLVVERIGEWPALGRDIACKDGRRTGKTCGLTLSLDRNVIGTWGAAWFGDSGSPLLVGTGVVAITSTIDPNPAGPFSYVGLAGILEDLEARGGDPVGAGFVPVPPR</sequence>
<dbReference type="AlphaFoldDB" id="A0A1G7ZEL3"/>
<dbReference type="InterPro" id="IPR009003">
    <property type="entry name" value="Peptidase_S1_PA"/>
</dbReference>
<gene>
    <name evidence="2" type="ORF">SAMN05444695_10185</name>
</gene>
<feature type="chain" id="PRO_5039717655" description="Trypsin-like peptidase domain-containing protein" evidence="1">
    <location>
        <begin position="24"/>
        <end position="250"/>
    </location>
</feature>
<feature type="signal peptide" evidence="1">
    <location>
        <begin position="1"/>
        <end position="23"/>
    </location>
</feature>
<protein>
    <recommendedName>
        <fullName evidence="4">Trypsin-like peptidase domain-containing protein</fullName>
    </recommendedName>
</protein>
<dbReference type="SUPFAM" id="SSF50494">
    <property type="entry name" value="Trypsin-like serine proteases"/>
    <property type="match status" value="1"/>
</dbReference>
<reference evidence="2 3" key="1">
    <citation type="submission" date="2016-10" db="EMBL/GenBank/DDBJ databases">
        <authorList>
            <person name="de Groot N.N."/>
        </authorList>
    </citation>
    <scope>NUCLEOTIDE SEQUENCE [LARGE SCALE GENOMIC DNA]</scope>
    <source>
        <strain evidence="2 3">DSM 44892</strain>
    </source>
</reference>
<evidence type="ECO:0000313" key="2">
    <source>
        <dbReference type="EMBL" id="SDH06976.1"/>
    </source>
</evidence>
<dbReference type="EMBL" id="FNDN01000001">
    <property type="protein sequence ID" value="SDH06976.1"/>
    <property type="molecule type" value="Genomic_DNA"/>
</dbReference>
<dbReference type="Proteomes" id="UP000183263">
    <property type="component" value="Unassembled WGS sequence"/>
</dbReference>
<keyword evidence="3" id="KW-1185">Reference proteome</keyword>